<proteinExistence type="predicted"/>
<protein>
    <submittedName>
        <fullName evidence="1">Uncharacterized protein</fullName>
    </submittedName>
</protein>
<evidence type="ECO:0000313" key="1">
    <source>
        <dbReference type="EMBL" id="KAK3781417.1"/>
    </source>
</evidence>
<organism evidence="1 2">
    <name type="scientific">Elysia crispata</name>
    <name type="common">lettuce slug</name>
    <dbReference type="NCBI Taxonomy" id="231223"/>
    <lineage>
        <taxon>Eukaryota</taxon>
        <taxon>Metazoa</taxon>
        <taxon>Spiralia</taxon>
        <taxon>Lophotrochozoa</taxon>
        <taxon>Mollusca</taxon>
        <taxon>Gastropoda</taxon>
        <taxon>Heterobranchia</taxon>
        <taxon>Euthyneura</taxon>
        <taxon>Panpulmonata</taxon>
        <taxon>Sacoglossa</taxon>
        <taxon>Placobranchoidea</taxon>
        <taxon>Plakobranchidae</taxon>
        <taxon>Elysia</taxon>
    </lineage>
</organism>
<dbReference type="Proteomes" id="UP001283361">
    <property type="component" value="Unassembled WGS sequence"/>
</dbReference>
<keyword evidence="2" id="KW-1185">Reference proteome</keyword>
<comment type="caution">
    <text evidence="1">The sequence shown here is derived from an EMBL/GenBank/DDBJ whole genome shotgun (WGS) entry which is preliminary data.</text>
</comment>
<name>A0AAE1A5L7_9GAST</name>
<dbReference type="EMBL" id="JAWDGP010002624">
    <property type="protein sequence ID" value="KAK3781417.1"/>
    <property type="molecule type" value="Genomic_DNA"/>
</dbReference>
<accession>A0AAE1A5L7</accession>
<gene>
    <name evidence="1" type="ORF">RRG08_019043</name>
</gene>
<sequence>MTVRVLSPEQDCSKRVLTTAANGDLGHRIANTATGDLPCLMDFKPLSQRQTWQSGLAGHPHWSGGKRRRKEMRSPGAYFTRVSVLLFLSHGCVYWRNTAWAPNICSISSRNIFPACNSTNSTNNQETRRIVWGSRFAQNNICDWSAASSAKMVTWYWCVSCVKTSWFVESKGTSCERIQPRERPIIGYTRINGSLIRLDCDANCRGVPCPLKIPLSSDWIVTPTAVESPVP</sequence>
<dbReference type="AlphaFoldDB" id="A0AAE1A5L7"/>
<evidence type="ECO:0000313" key="2">
    <source>
        <dbReference type="Proteomes" id="UP001283361"/>
    </source>
</evidence>
<reference evidence="1" key="1">
    <citation type="journal article" date="2023" name="G3 (Bethesda)">
        <title>A reference genome for the long-term kleptoplast-retaining sea slug Elysia crispata morphotype clarki.</title>
        <authorList>
            <person name="Eastman K.E."/>
            <person name="Pendleton A.L."/>
            <person name="Shaikh M.A."/>
            <person name="Suttiyut T."/>
            <person name="Ogas R."/>
            <person name="Tomko P."/>
            <person name="Gavelis G."/>
            <person name="Widhalm J.R."/>
            <person name="Wisecaver J.H."/>
        </authorList>
    </citation>
    <scope>NUCLEOTIDE SEQUENCE</scope>
    <source>
        <strain evidence="1">ECLA1</strain>
    </source>
</reference>